<dbReference type="GO" id="GO:0035673">
    <property type="term" value="F:oligopeptide transmembrane transporter activity"/>
    <property type="evidence" value="ECO:0007669"/>
    <property type="project" value="InterPro"/>
</dbReference>
<feature type="transmembrane region" description="Helical" evidence="9">
    <location>
        <begin position="519"/>
        <end position="539"/>
    </location>
</feature>
<evidence type="ECO:0000313" key="10">
    <source>
        <dbReference type="EMBL" id="KAJ3131896.1"/>
    </source>
</evidence>
<feature type="transmembrane region" description="Helical" evidence="9">
    <location>
        <begin position="399"/>
        <end position="423"/>
    </location>
</feature>
<sequence>MSATEIPVSLKKAQQVEASLSRTGLEDDDIEIADISDVQERIDFIVPQTDDPNTLTVTCRSVLLGTFWTVILSIVNTLFTFRTNNFAVSAFIACILSYPMGLGMAAALPRGILNPGPFTLKEHVLVFLMASNAVKPFGMDNVVAIVSPKLMNNTKVTFVQSLFFILITQFLGFGLAGTVRRFLVRPTAMWWPATMNIIALLTSFHNVPTTDTNTGGTRYKRSRFVVFWIAFAGMFVYTWLPEYFMPVLQAISTICLFSGAEGTGLPTPGQMSITNAVAGSVTNGVGVLGLTFDWAFIDANYVTSPFWASVCFAGGNILFSWIVTPILFATNVWGISDLISKDQLNPYLNSIGLYSGNISAKGSLAAGRQIKASFFYNPTDNFNLNVTAYNEVAPVHITAFFVVTYATAFMLLTASISHVILWYGPDILRQAKNAIKQARDEVDSLDKHVQIMEAYSDIPDWAYIVWLIAFIIAALFLSLFSQYSMPWWGIFLCLAVNAIFILPFGIIVAISGFSLVLNVLSEFIIGLILPGQTIPVMVFKSFNTNILLQAVAFSGDLKLGQYLHIHPYAVVSAQIWSTLLNSIIAVATAYWVMFDSGSLLTQTQWQYTVYVTAYNAGAIWGAIGPARFFGVRSLYQNLMWCFLAGAILPILPWLGNRYLVKSKYWHYINIPLLTNMTQPGGLQSHYLMGLVVSWYCQIHVFRKDREFFEKYIYVIGSAFQSGAASTVTIIAILVVAGAAFTQYNVFNPQTSIVTLDYYCYPSAGYKDWGCEYYLSQGKNVTASGQKC</sequence>
<evidence type="ECO:0000256" key="1">
    <source>
        <dbReference type="ARBA" id="ARBA00004141"/>
    </source>
</evidence>
<comment type="caution">
    <text evidence="10">The sequence shown here is derived from an EMBL/GenBank/DDBJ whole genome shotgun (WGS) entry which is preliminary data.</text>
</comment>
<feature type="transmembrane region" description="Helical" evidence="9">
    <location>
        <begin position="638"/>
        <end position="655"/>
    </location>
</feature>
<feature type="transmembrane region" description="Helical" evidence="9">
    <location>
        <begin position="224"/>
        <end position="240"/>
    </location>
</feature>
<keyword evidence="3" id="KW-0813">Transport</keyword>
<keyword evidence="8 9" id="KW-0472">Membrane</keyword>
<evidence type="ECO:0000256" key="4">
    <source>
        <dbReference type="ARBA" id="ARBA00022692"/>
    </source>
</evidence>
<evidence type="ECO:0000256" key="9">
    <source>
        <dbReference type="SAM" id="Phobius"/>
    </source>
</evidence>
<comment type="similarity">
    <text evidence="2">Belongs to the oligopeptide OPT transporter family.</text>
</comment>
<dbReference type="GO" id="GO:0016020">
    <property type="term" value="C:membrane"/>
    <property type="evidence" value="ECO:0007669"/>
    <property type="project" value="UniProtKB-SubCell"/>
</dbReference>
<feature type="transmembrane region" description="Helical" evidence="9">
    <location>
        <begin position="306"/>
        <end position="333"/>
    </location>
</feature>
<evidence type="ECO:0000256" key="5">
    <source>
        <dbReference type="ARBA" id="ARBA00022856"/>
    </source>
</evidence>
<dbReference type="Pfam" id="PF03169">
    <property type="entry name" value="OPT"/>
    <property type="match status" value="1"/>
</dbReference>
<comment type="subcellular location">
    <subcellularLocation>
        <location evidence="1">Membrane</location>
        <topology evidence="1">Multi-pass membrane protein</topology>
    </subcellularLocation>
</comment>
<protein>
    <submittedName>
        <fullName evidence="10">Uncharacterized protein</fullName>
    </submittedName>
</protein>
<feature type="transmembrane region" description="Helical" evidence="9">
    <location>
        <begin position="86"/>
        <end position="108"/>
    </location>
</feature>
<accession>A0AAD5XGB3</accession>
<name>A0AAD5XGB3_9FUNG</name>
<dbReference type="Proteomes" id="UP001211907">
    <property type="component" value="Unassembled WGS sequence"/>
</dbReference>
<organism evidence="10 11">
    <name type="scientific">Physocladia obscura</name>
    <dbReference type="NCBI Taxonomy" id="109957"/>
    <lineage>
        <taxon>Eukaryota</taxon>
        <taxon>Fungi</taxon>
        <taxon>Fungi incertae sedis</taxon>
        <taxon>Chytridiomycota</taxon>
        <taxon>Chytridiomycota incertae sedis</taxon>
        <taxon>Chytridiomycetes</taxon>
        <taxon>Chytridiales</taxon>
        <taxon>Chytriomycetaceae</taxon>
        <taxon>Physocladia</taxon>
    </lineage>
</organism>
<feature type="transmembrane region" description="Helical" evidence="9">
    <location>
        <begin position="487"/>
        <end position="513"/>
    </location>
</feature>
<gene>
    <name evidence="10" type="ORF">HK100_005898</name>
</gene>
<reference evidence="10" key="1">
    <citation type="submission" date="2020-05" db="EMBL/GenBank/DDBJ databases">
        <title>Phylogenomic resolution of chytrid fungi.</title>
        <authorList>
            <person name="Stajich J.E."/>
            <person name="Amses K."/>
            <person name="Simmons R."/>
            <person name="Seto K."/>
            <person name="Myers J."/>
            <person name="Bonds A."/>
            <person name="Quandt C.A."/>
            <person name="Barry K."/>
            <person name="Liu P."/>
            <person name="Grigoriev I."/>
            <person name="Longcore J.E."/>
            <person name="James T.Y."/>
        </authorList>
    </citation>
    <scope>NUCLEOTIDE SEQUENCE</scope>
    <source>
        <strain evidence="10">JEL0513</strain>
    </source>
</reference>
<evidence type="ECO:0000256" key="7">
    <source>
        <dbReference type="ARBA" id="ARBA00022989"/>
    </source>
</evidence>
<evidence type="ECO:0000256" key="3">
    <source>
        <dbReference type="ARBA" id="ARBA00022448"/>
    </source>
</evidence>
<evidence type="ECO:0000256" key="6">
    <source>
        <dbReference type="ARBA" id="ARBA00022927"/>
    </source>
</evidence>
<dbReference type="EMBL" id="JADGJH010000274">
    <property type="protein sequence ID" value="KAJ3131896.1"/>
    <property type="molecule type" value="Genomic_DNA"/>
</dbReference>
<feature type="transmembrane region" description="Helical" evidence="9">
    <location>
        <begin position="684"/>
        <end position="701"/>
    </location>
</feature>
<feature type="transmembrane region" description="Helical" evidence="9">
    <location>
        <begin position="158"/>
        <end position="179"/>
    </location>
</feature>
<keyword evidence="7 9" id="KW-1133">Transmembrane helix</keyword>
<evidence type="ECO:0000256" key="2">
    <source>
        <dbReference type="ARBA" id="ARBA00008807"/>
    </source>
</evidence>
<evidence type="ECO:0000313" key="11">
    <source>
        <dbReference type="Proteomes" id="UP001211907"/>
    </source>
</evidence>
<dbReference type="NCBIfam" id="TIGR00728">
    <property type="entry name" value="OPT_sfam"/>
    <property type="match status" value="1"/>
</dbReference>
<feature type="transmembrane region" description="Helical" evidence="9">
    <location>
        <begin position="568"/>
        <end position="593"/>
    </location>
</feature>
<keyword evidence="5" id="KW-0571">Peptide transport</keyword>
<keyword evidence="11" id="KW-1185">Reference proteome</keyword>
<evidence type="ECO:0000256" key="8">
    <source>
        <dbReference type="ARBA" id="ARBA00023136"/>
    </source>
</evidence>
<dbReference type="AlphaFoldDB" id="A0AAD5XGB3"/>
<keyword evidence="6" id="KW-0653">Protein transport</keyword>
<keyword evidence="4 9" id="KW-0812">Transmembrane</keyword>
<dbReference type="InterPro" id="IPR004648">
    <property type="entry name" value="Oligpept_transpt"/>
</dbReference>
<dbReference type="GO" id="GO:0015031">
    <property type="term" value="P:protein transport"/>
    <property type="evidence" value="ECO:0007669"/>
    <property type="project" value="UniProtKB-KW"/>
</dbReference>
<feature type="transmembrane region" description="Helical" evidence="9">
    <location>
        <begin position="61"/>
        <end position="79"/>
    </location>
</feature>
<dbReference type="PANTHER" id="PTHR22601">
    <property type="entry name" value="ISP4 LIKE PROTEIN"/>
    <property type="match status" value="1"/>
</dbReference>
<dbReference type="InterPro" id="IPR004813">
    <property type="entry name" value="OPT"/>
</dbReference>
<feature type="transmembrane region" description="Helical" evidence="9">
    <location>
        <begin position="713"/>
        <end position="740"/>
    </location>
</feature>
<feature type="transmembrane region" description="Helical" evidence="9">
    <location>
        <begin position="605"/>
        <end position="626"/>
    </location>
</feature>
<feature type="transmembrane region" description="Helical" evidence="9">
    <location>
        <begin position="461"/>
        <end position="480"/>
    </location>
</feature>
<proteinExistence type="inferred from homology"/>